<dbReference type="OrthoDB" id="9997739at2759"/>
<keyword evidence="2" id="KW-0472">Membrane</keyword>
<evidence type="ECO:0008006" key="5">
    <source>
        <dbReference type="Google" id="ProtNLM"/>
    </source>
</evidence>
<evidence type="ECO:0000256" key="2">
    <source>
        <dbReference type="SAM" id="Phobius"/>
    </source>
</evidence>
<protein>
    <recommendedName>
        <fullName evidence="5">BTB domain-containing protein</fullName>
    </recommendedName>
</protein>
<feature type="compositionally biased region" description="Low complexity" evidence="1">
    <location>
        <begin position="274"/>
        <end position="288"/>
    </location>
</feature>
<evidence type="ECO:0000256" key="1">
    <source>
        <dbReference type="SAM" id="MobiDB-lite"/>
    </source>
</evidence>
<dbReference type="RefSeq" id="XP_001834535.1">
    <property type="nucleotide sequence ID" value="XM_001834483.1"/>
</dbReference>
<keyword evidence="2" id="KW-1133">Transmembrane helix</keyword>
<dbReference type="VEuPathDB" id="FungiDB:CC1G_10853"/>
<reference evidence="3 4" key="1">
    <citation type="journal article" date="2010" name="Proc. Natl. Acad. Sci. U.S.A.">
        <title>Insights into evolution of multicellular fungi from the assembled chromosomes of the mushroom Coprinopsis cinerea (Coprinus cinereus).</title>
        <authorList>
            <person name="Stajich J.E."/>
            <person name="Wilke S.K."/>
            <person name="Ahren D."/>
            <person name="Au C.H."/>
            <person name="Birren B.W."/>
            <person name="Borodovsky M."/>
            <person name="Burns C."/>
            <person name="Canback B."/>
            <person name="Casselton L.A."/>
            <person name="Cheng C.K."/>
            <person name="Deng J."/>
            <person name="Dietrich F.S."/>
            <person name="Fargo D.C."/>
            <person name="Farman M.L."/>
            <person name="Gathman A.C."/>
            <person name="Goldberg J."/>
            <person name="Guigo R."/>
            <person name="Hoegger P.J."/>
            <person name="Hooker J.B."/>
            <person name="Huggins A."/>
            <person name="James T.Y."/>
            <person name="Kamada T."/>
            <person name="Kilaru S."/>
            <person name="Kodira C."/>
            <person name="Kues U."/>
            <person name="Kupfer D."/>
            <person name="Kwan H.S."/>
            <person name="Lomsadze A."/>
            <person name="Li W."/>
            <person name="Lilly W.W."/>
            <person name="Ma L.J."/>
            <person name="Mackey A.J."/>
            <person name="Manning G."/>
            <person name="Martin F."/>
            <person name="Muraguchi H."/>
            <person name="Natvig D.O."/>
            <person name="Palmerini H."/>
            <person name="Ramesh M.A."/>
            <person name="Rehmeyer C.J."/>
            <person name="Roe B.A."/>
            <person name="Shenoy N."/>
            <person name="Stanke M."/>
            <person name="Ter-Hovhannisyan V."/>
            <person name="Tunlid A."/>
            <person name="Velagapudi R."/>
            <person name="Vision T.J."/>
            <person name="Zeng Q."/>
            <person name="Zolan M.E."/>
            <person name="Pukkila P.J."/>
        </authorList>
    </citation>
    <scope>NUCLEOTIDE SEQUENCE [LARGE SCALE GENOMIC DNA]</scope>
    <source>
        <strain evidence="4">Okayama-7 / 130 / ATCC MYA-4618 / FGSC 9003</strain>
    </source>
</reference>
<name>A8NKS6_COPC7</name>
<gene>
    <name evidence="3" type="ORF">CC1G_10853</name>
</gene>
<sequence>MSSSSTAPPKRTNGTNDSGTGTQSLASRPDMRQLSPHPKYNLTGADFFVLIGTTIFGFHYFYIERDTTSFLPSPSKPLKPGEKRKNEWNSEHKALVLTDQDVSIEEFENFLWVFYNEEYDKYEAPLLTWIGILKLATRWGCTKMTRLALAEVVKREEEVSTVDLIVLCTQKGAPRNYRLRLLTRLATRETAPTEEEEKALGPKMTCKLFRIREEIRSPGGRSPVPNGLDGVEATSIVATFLGWEYIPPASTAGGSDVPTLHQPSLPNGNGGASGSHSTGGANGNSKTT</sequence>
<evidence type="ECO:0000313" key="3">
    <source>
        <dbReference type="EMBL" id="EAU87259.1"/>
    </source>
</evidence>
<keyword evidence="2" id="KW-0812">Transmembrane</keyword>
<accession>A8NKS6</accession>
<dbReference type="KEGG" id="cci:CC1G_10853"/>
<feature type="transmembrane region" description="Helical" evidence="2">
    <location>
        <begin position="40"/>
        <end position="62"/>
    </location>
</feature>
<feature type="compositionally biased region" description="Polar residues" evidence="1">
    <location>
        <begin position="1"/>
        <end position="26"/>
    </location>
</feature>
<dbReference type="STRING" id="240176.A8NKS6"/>
<feature type="region of interest" description="Disordered" evidence="1">
    <location>
        <begin position="253"/>
        <end position="288"/>
    </location>
</feature>
<dbReference type="Proteomes" id="UP000001861">
    <property type="component" value="Unassembled WGS sequence"/>
</dbReference>
<dbReference type="EMBL" id="AACS02000010">
    <property type="protein sequence ID" value="EAU87259.1"/>
    <property type="molecule type" value="Genomic_DNA"/>
</dbReference>
<proteinExistence type="predicted"/>
<dbReference type="GeneID" id="6011050"/>
<dbReference type="OMA" id="IRESEWW"/>
<organism evidence="3 4">
    <name type="scientific">Coprinopsis cinerea (strain Okayama-7 / 130 / ATCC MYA-4618 / FGSC 9003)</name>
    <name type="common">Inky cap fungus</name>
    <name type="synonym">Hormographiella aspergillata</name>
    <dbReference type="NCBI Taxonomy" id="240176"/>
    <lineage>
        <taxon>Eukaryota</taxon>
        <taxon>Fungi</taxon>
        <taxon>Dikarya</taxon>
        <taxon>Basidiomycota</taxon>
        <taxon>Agaricomycotina</taxon>
        <taxon>Agaricomycetes</taxon>
        <taxon>Agaricomycetidae</taxon>
        <taxon>Agaricales</taxon>
        <taxon>Agaricineae</taxon>
        <taxon>Psathyrellaceae</taxon>
        <taxon>Coprinopsis</taxon>
    </lineage>
</organism>
<dbReference type="AlphaFoldDB" id="A8NKS6"/>
<evidence type="ECO:0000313" key="4">
    <source>
        <dbReference type="Proteomes" id="UP000001861"/>
    </source>
</evidence>
<comment type="caution">
    <text evidence="3">The sequence shown here is derived from an EMBL/GenBank/DDBJ whole genome shotgun (WGS) entry which is preliminary data.</text>
</comment>
<dbReference type="InParanoid" id="A8NKS6"/>
<keyword evidence="4" id="KW-1185">Reference proteome</keyword>
<feature type="region of interest" description="Disordered" evidence="1">
    <location>
        <begin position="1"/>
        <end position="35"/>
    </location>
</feature>